<proteinExistence type="predicted"/>
<gene>
    <name evidence="1" type="ordered locus">IL0640</name>
</gene>
<dbReference type="Gene3D" id="1.10.238.160">
    <property type="match status" value="1"/>
</dbReference>
<evidence type="ECO:0000313" key="2">
    <source>
        <dbReference type="Proteomes" id="UP000001171"/>
    </source>
</evidence>
<dbReference type="eggNOG" id="COG3311">
    <property type="taxonomic scope" value="Bacteria"/>
</dbReference>
<name>Q5QX31_IDILO</name>
<dbReference type="SUPFAM" id="SSF46955">
    <property type="entry name" value="Putative DNA-binding domain"/>
    <property type="match status" value="1"/>
</dbReference>
<dbReference type="KEGG" id="ilo:IL0640"/>
<keyword evidence="2" id="KW-1185">Reference proteome</keyword>
<dbReference type="EMBL" id="AE017340">
    <property type="protein sequence ID" value="AAV81481.1"/>
    <property type="molecule type" value="Genomic_DNA"/>
</dbReference>
<accession>Q5QX31</accession>
<dbReference type="InterPro" id="IPR009061">
    <property type="entry name" value="DNA-bd_dom_put_sf"/>
</dbReference>
<dbReference type="HOGENOM" id="CLU_140176_15_1_6"/>
<dbReference type="RefSeq" id="WP_011233893.1">
    <property type="nucleotide sequence ID" value="NC_006512.1"/>
</dbReference>
<dbReference type="STRING" id="283942.IL0640"/>
<dbReference type="Pfam" id="PF05930">
    <property type="entry name" value="Phage_AlpA"/>
    <property type="match status" value="1"/>
</dbReference>
<dbReference type="GeneID" id="41335791"/>
<dbReference type="InterPro" id="IPR052931">
    <property type="entry name" value="Prophage_regulatory_activator"/>
</dbReference>
<dbReference type="PANTHER" id="PTHR36154:SF1">
    <property type="entry name" value="DNA-BINDING TRANSCRIPTIONAL ACTIVATOR ALPA"/>
    <property type="match status" value="1"/>
</dbReference>
<evidence type="ECO:0000313" key="1">
    <source>
        <dbReference type="EMBL" id="AAV81481.1"/>
    </source>
</evidence>
<reference evidence="1 2" key="1">
    <citation type="journal article" date="2004" name="Proc. Natl. Acad. Sci. U.S.A.">
        <title>Genome sequence of the deep-sea gamma-proteobacterium Idiomarina loihiensis reveals amino acid fermentation as a source of carbon and energy.</title>
        <authorList>
            <person name="Hou S."/>
            <person name="Saw J.H."/>
            <person name="Lee K.S."/>
            <person name="Freitas T.A."/>
            <person name="Belisle C."/>
            <person name="Kawarabayasi Y."/>
            <person name="Donachie S.P."/>
            <person name="Pikina A."/>
            <person name="Galperin M.Y."/>
            <person name="Koonin E.V."/>
            <person name="Makarova K.S."/>
            <person name="Omelchenko M.V."/>
            <person name="Sorokin A."/>
            <person name="Wolf Y.I."/>
            <person name="Li Q.X."/>
            <person name="Keum Y.S."/>
            <person name="Campbell S."/>
            <person name="Denery J."/>
            <person name="Aizawa S."/>
            <person name="Shibata S."/>
            <person name="Malahoff A."/>
            <person name="Alam M."/>
        </authorList>
    </citation>
    <scope>NUCLEOTIDE SEQUENCE [LARGE SCALE GENOMIC DNA]</scope>
    <source>
        <strain evidence="2">ATCC BAA-735 / DSM 15497 / L2-TR</strain>
    </source>
</reference>
<dbReference type="AlphaFoldDB" id="Q5QX31"/>
<sequence length="67" mass="7585">MKLMKVKEVMHVTSLARPTIYKYMAKGQFPKPVSLGGRAVAWVADEIDDWIMQCIAERDAESDIEAD</sequence>
<organism evidence="1 2">
    <name type="scientific">Idiomarina loihiensis (strain ATCC BAA-735 / DSM 15497 / L2-TR)</name>
    <dbReference type="NCBI Taxonomy" id="283942"/>
    <lineage>
        <taxon>Bacteria</taxon>
        <taxon>Pseudomonadati</taxon>
        <taxon>Pseudomonadota</taxon>
        <taxon>Gammaproteobacteria</taxon>
        <taxon>Alteromonadales</taxon>
        <taxon>Idiomarinaceae</taxon>
        <taxon>Idiomarina</taxon>
    </lineage>
</organism>
<protein>
    <submittedName>
        <fullName evidence="1">Predicted transcriptional regulator</fullName>
    </submittedName>
</protein>
<dbReference type="Proteomes" id="UP000001171">
    <property type="component" value="Chromosome"/>
</dbReference>
<dbReference type="PANTHER" id="PTHR36154">
    <property type="entry name" value="DNA-BINDING TRANSCRIPTIONAL ACTIVATOR ALPA"/>
    <property type="match status" value="1"/>
</dbReference>
<dbReference type="InterPro" id="IPR010260">
    <property type="entry name" value="AlpA"/>
</dbReference>
<dbReference type="OrthoDB" id="8455288at2"/>